<sequence>MTVSRDDQPDLLSDLSDLDFVRHLLADLHDDLPGKVGRFRMLTDLGGQMGRSGTMIFGGHAAYHAWVEARSSFVHGNYVATILLCQGLVEHLLAAYLHAGLLVDDIPDRIQFADTLRRCREREVVSDEDVTDLRRMMALRNPLSHFRHVDDGSNLDRRSIDESRSADDLLRHDAIFSIGLAVRMLSRPAFRLG</sequence>
<dbReference type="Proteomes" id="UP000198728">
    <property type="component" value="Unassembled WGS sequence"/>
</dbReference>
<organism evidence="1 2">
    <name type="scientific">Tropicimonas isoalkanivorans</name>
    <dbReference type="NCBI Taxonomy" id="441112"/>
    <lineage>
        <taxon>Bacteria</taxon>
        <taxon>Pseudomonadati</taxon>
        <taxon>Pseudomonadota</taxon>
        <taxon>Alphaproteobacteria</taxon>
        <taxon>Rhodobacterales</taxon>
        <taxon>Roseobacteraceae</taxon>
        <taxon>Tropicimonas</taxon>
    </lineage>
</organism>
<dbReference type="RefSeq" id="WP_218152814.1">
    <property type="nucleotide sequence ID" value="NZ_FOLG01000002.1"/>
</dbReference>
<proteinExistence type="predicted"/>
<dbReference type="EMBL" id="FOLG01000002">
    <property type="protein sequence ID" value="SFB99928.1"/>
    <property type="molecule type" value="Genomic_DNA"/>
</dbReference>
<accession>A0A1I1FQP1</accession>
<name>A0A1I1FQP1_9RHOB</name>
<dbReference type="STRING" id="441112.SAMN04488094_102193"/>
<protein>
    <submittedName>
        <fullName evidence="1">Uncharacterized protein</fullName>
    </submittedName>
</protein>
<dbReference type="AlphaFoldDB" id="A0A1I1FQP1"/>
<reference evidence="1 2" key="1">
    <citation type="submission" date="2016-10" db="EMBL/GenBank/DDBJ databases">
        <authorList>
            <person name="de Groot N.N."/>
        </authorList>
    </citation>
    <scope>NUCLEOTIDE SEQUENCE [LARGE SCALE GENOMIC DNA]</scope>
    <source>
        <strain evidence="1 2">DSM 19548</strain>
    </source>
</reference>
<keyword evidence="2" id="KW-1185">Reference proteome</keyword>
<gene>
    <name evidence="1" type="ORF">SAMN04488094_102193</name>
</gene>
<evidence type="ECO:0000313" key="2">
    <source>
        <dbReference type="Proteomes" id="UP000198728"/>
    </source>
</evidence>
<evidence type="ECO:0000313" key="1">
    <source>
        <dbReference type="EMBL" id="SFB99928.1"/>
    </source>
</evidence>